<feature type="domain" description="Tyrosine specific protein phosphatases" evidence="2">
    <location>
        <begin position="114"/>
        <end position="156"/>
    </location>
</feature>
<sequence>MNASTRLDIPGTVNFREVGPVPAATGTVREGVLFRSDALHELGEPGREALRELGIGIVIDLRDEYEVANRPDDLDGLDVELLRLPVFEGSGASAGQPGITLDALYARIVTQHTGVVIEALREISRADGRGVVVHCTAGKDRTGVITALALLSVGVDRELVLDDYASTEQYLAGAWLEGMIRLVGEYGVPDSPGLRMLMGGSPRDALASALDLIDRQHGSAREYLLAGGLTLDELAALEAVLVRAG</sequence>
<name>A0A9W6D0E1_9MICO</name>
<accession>A0A9W6D0E1</accession>
<dbReference type="Gene3D" id="3.90.190.10">
    <property type="entry name" value="Protein tyrosine phosphatase superfamily"/>
    <property type="match status" value="1"/>
</dbReference>
<evidence type="ECO:0000256" key="1">
    <source>
        <dbReference type="ARBA" id="ARBA00009580"/>
    </source>
</evidence>
<evidence type="ECO:0000313" key="3">
    <source>
        <dbReference type="EMBL" id="GLI28522.1"/>
    </source>
</evidence>
<dbReference type="InterPro" id="IPR000387">
    <property type="entry name" value="Tyr_Pase_dom"/>
</dbReference>
<protein>
    <recommendedName>
        <fullName evidence="2">Tyrosine specific protein phosphatases domain-containing protein</fullName>
    </recommendedName>
</protein>
<reference evidence="3" key="1">
    <citation type="submission" date="2022-12" db="EMBL/GenBank/DDBJ databases">
        <title>Reference genome sequencing for broad-spectrum identification of bacterial and archaeal isolates by mass spectrometry.</title>
        <authorList>
            <person name="Sekiguchi Y."/>
            <person name="Tourlousse D.M."/>
        </authorList>
    </citation>
    <scope>NUCLEOTIDE SEQUENCE</scope>
    <source>
        <strain evidence="3">14</strain>
    </source>
</reference>
<gene>
    <name evidence="3" type="ORF">ARHIZOSPH14_27640</name>
</gene>
<keyword evidence="4" id="KW-1185">Reference proteome</keyword>
<dbReference type="InterPro" id="IPR016130">
    <property type="entry name" value="Tyr_Pase_AS"/>
</dbReference>
<dbReference type="EMBL" id="BSDP01000001">
    <property type="protein sequence ID" value="GLI28522.1"/>
    <property type="molecule type" value="Genomic_DNA"/>
</dbReference>
<dbReference type="PROSITE" id="PS50056">
    <property type="entry name" value="TYR_PHOSPHATASE_2"/>
    <property type="match status" value="1"/>
</dbReference>
<dbReference type="Proteomes" id="UP001144396">
    <property type="component" value="Unassembled WGS sequence"/>
</dbReference>
<dbReference type="AlphaFoldDB" id="A0A9W6D0E1"/>
<comment type="caution">
    <text evidence="3">The sequence shown here is derived from an EMBL/GenBank/DDBJ whole genome shotgun (WGS) entry which is preliminary data.</text>
</comment>
<dbReference type="GO" id="GO:0004721">
    <property type="term" value="F:phosphoprotein phosphatase activity"/>
    <property type="evidence" value="ECO:0007669"/>
    <property type="project" value="InterPro"/>
</dbReference>
<dbReference type="SUPFAM" id="SSF52799">
    <property type="entry name" value="(Phosphotyrosine protein) phosphatases II"/>
    <property type="match status" value="1"/>
</dbReference>
<dbReference type="PROSITE" id="PS00383">
    <property type="entry name" value="TYR_PHOSPHATASE_1"/>
    <property type="match status" value="1"/>
</dbReference>
<comment type="similarity">
    <text evidence="1">Belongs to the protein-tyrosine phosphatase family.</text>
</comment>
<dbReference type="InterPro" id="IPR026893">
    <property type="entry name" value="Tyr/Ser_Pase_IphP-type"/>
</dbReference>
<dbReference type="InterPro" id="IPR029021">
    <property type="entry name" value="Prot-tyrosine_phosphatase-like"/>
</dbReference>
<dbReference type="Pfam" id="PF13350">
    <property type="entry name" value="Y_phosphatase3"/>
    <property type="match status" value="1"/>
</dbReference>
<dbReference type="PANTHER" id="PTHR31126:SF1">
    <property type="entry name" value="TYROSINE SPECIFIC PROTEIN PHOSPHATASES DOMAIN-CONTAINING PROTEIN"/>
    <property type="match status" value="1"/>
</dbReference>
<dbReference type="RefSeq" id="WP_281885969.1">
    <property type="nucleotide sequence ID" value="NZ_BSDP01000001.1"/>
</dbReference>
<dbReference type="PANTHER" id="PTHR31126">
    <property type="entry name" value="TYROSINE-PROTEIN PHOSPHATASE"/>
    <property type="match status" value="1"/>
</dbReference>
<proteinExistence type="inferred from homology"/>
<organism evidence="3 4">
    <name type="scientific">Agromyces rhizosphaerae</name>
    <dbReference type="NCBI Taxonomy" id="88374"/>
    <lineage>
        <taxon>Bacteria</taxon>
        <taxon>Bacillati</taxon>
        <taxon>Actinomycetota</taxon>
        <taxon>Actinomycetes</taxon>
        <taxon>Micrococcales</taxon>
        <taxon>Microbacteriaceae</taxon>
        <taxon>Agromyces</taxon>
    </lineage>
</organism>
<evidence type="ECO:0000259" key="2">
    <source>
        <dbReference type="PROSITE" id="PS50056"/>
    </source>
</evidence>
<evidence type="ECO:0000313" key="4">
    <source>
        <dbReference type="Proteomes" id="UP001144396"/>
    </source>
</evidence>